<organism evidence="12 13">
    <name type="scientific">Paraburkholderia terricola</name>
    <dbReference type="NCBI Taxonomy" id="169427"/>
    <lineage>
        <taxon>Bacteria</taxon>
        <taxon>Pseudomonadati</taxon>
        <taxon>Pseudomonadota</taxon>
        <taxon>Betaproteobacteria</taxon>
        <taxon>Burkholderiales</taxon>
        <taxon>Burkholderiaceae</taxon>
        <taxon>Paraburkholderia</taxon>
    </lineage>
</organism>
<evidence type="ECO:0000256" key="6">
    <source>
        <dbReference type="ARBA" id="ARBA00023125"/>
    </source>
</evidence>
<dbReference type="PROSITE" id="PS50110">
    <property type="entry name" value="RESPONSE_REGULATORY"/>
    <property type="match status" value="1"/>
</dbReference>
<evidence type="ECO:0000313" key="12">
    <source>
        <dbReference type="EMBL" id="SHJ85603.1"/>
    </source>
</evidence>
<name>A0A1M6MQP9_9BURK</name>
<dbReference type="SMART" id="SM00862">
    <property type="entry name" value="Trans_reg_C"/>
    <property type="match status" value="1"/>
</dbReference>
<keyword evidence="3 8" id="KW-0597">Phosphoprotein</keyword>
<reference evidence="12 13" key="1">
    <citation type="submission" date="2016-11" db="EMBL/GenBank/DDBJ databases">
        <authorList>
            <person name="Jaros S."/>
            <person name="Januszkiewicz K."/>
            <person name="Wedrychowicz H."/>
        </authorList>
    </citation>
    <scope>NUCLEOTIDE SEQUENCE [LARGE SCALE GENOMIC DNA]</scope>
    <source>
        <strain evidence="12 13">LMG 20594</strain>
    </source>
</reference>
<dbReference type="GO" id="GO:0000976">
    <property type="term" value="F:transcription cis-regulatory region binding"/>
    <property type="evidence" value="ECO:0007669"/>
    <property type="project" value="TreeGrafter"/>
</dbReference>
<dbReference type="InterPro" id="IPR016032">
    <property type="entry name" value="Sig_transdc_resp-reg_C-effctor"/>
</dbReference>
<dbReference type="Gene3D" id="3.40.50.2300">
    <property type="match status" value="1"/>
</dbReference>
<dbReference type="InterPro" id="IPR039420">
    <property type="entry name" value="WalR-like"/>
</dbReference>
<dbReference type="SUPFAM" id="SSF52172">
    <property type="entry name" value="CheY-like"/>
    <property type="match status" value="1"/>
</dbReference>
<dbReference type="PANTHER" id="PTHR48111">
    <property type="entry name" value="REGULATOR OF RPOS"/>
    <property type="match status" value="1"/>
</dbReference>
<dbReference type="OrthoDB" id="6007214at2"/>
<keyword evidence="5" id="KW-0805">Transcription regulation</keyword>
<dbReference type="KEGG" id="pts:CUJ90_31010"/>
<dbReference type="GeneID" id="301982523"/>
<dbReference type="GO" id="GO:0000156">
    <property type="term" value="F:phosphorelay response regulator activity"/>
    <property type="evidence" value="ECO:0007669"/>
    <property type="project" value="TreeGrafter"/>
</dbReference>
<keyword evidence="2" id="KW-0963">Cytoplasm</keyword>
<feature type="domain" description="Response regulatory" evidence="10">
    <location>
        <begin position="2"/>
        <end position="117"/>
    </location>
</feature>
<keyword evidence="6 9" id="KW-0238">DNA-binding</keyword>
<feature type="modified residue" description="4-aspartylphosphate" evidence="8">
    <location>
        <position position="51"/>
    </location>
</feature>
<gene>
    <name evidence="12" type="ORF">SAMN05192548_100839</name>
</gene>
<dbReference type="Pfam" id="PF00486">
    <property type="entry name" value="Trans_reg_C"/>
    <property type="match status" value="1"/>
</dbReference>
<keyword evidence="4" id="KW-0902">Two-component regulatory system</keyword>
<keyword evidence="7" id="KW-0804">Transcription</keyword>
<dbReference type="GO" id="GO:0032993">
    <property type="term" value="C:protein-DNA complex"/>
    <property type="evidence" value="ECO:0007669"/>
    <property type="project" value="TreeGrafter"/>
</dbReference>
<dbReference type="InterPro" id="IPR036388">
    <property type="entry name" value="WH-like_DNA-bd_sf"/>
</dbReference>
<comment type="subcellular location">
    <subcellularLocation>
        <location evidence="1">Cytoplasm</location>
    </subcellularLocation>
</comment>
<dbReference type="SUPFAM" id="SSF46894">
    <property type="entry name" value="C-terminal effector domain of the bipartite response regulators"/>
    <property type="match status" value="1"/>
</dbReference>
<feature type="DNA-binding region" description="OmpR/PhoB-type" evidence="9">
    <location>
        <begin position="128"/>
        <end position="227"/>
    </location>
</feature>
<protein>
    <submittedName>
        <fullName evidence="12">DNA-binding response regulator, OmpR family, contains REC and winged-helix (WHTH) domain</fullName>
    </submittedName>
</protein>
<evidence type="ECO:0000256" key="2">
    <source>
        <dbReference type="ARBA" id="ARBA00022490"/>
    </source>
</evidence>
<evidence type="ECO:0000256" key="1">
    <source>
        <dbReference type="ARBA" id="ARBA00004496"/>
    </source>
</evidence>
<accession>A0A1M6MQP9</accession>
<dbReference type="InterPro" id="IPR011006">
    <property type="entry name" value="CheY-like_superfamily"/>
</dbReference>
<dbReference type="GO" id="GO:0005829">
    <property type="term" value="C:cytosol"/>
    <property type="evidence" value="ECO:0007669"/>
    <property type="project" value="TreeGrafter"/>
</dbReference>
<dbReference type="Gene3D" id="1.10.10.10">
    <property type="entry name" value="Winged helix-like DNA-binding domain superfamily/Winged helix DNA-binding domain"/>
    <property type="match status" value="1"/>
</dbReference>
<evidence type="ECO:0000256" key="3">
    <source>
        <dbReference type="ARBA" id="ARBA00022553"/>
    </source>
</evidence>
<dbReference type="PROSITE" id="PS51755">
    <property type="entry name" value="OMPR_PHOB"/>
    <property type="match status" value="1"/>
</dbReference>
<evidence type="ECO:0000256" key="7">
    <source>
        <dbReference type="ARBA" id="ARBA00023163"/>
    </source>
</evidence>
<dbReference type="Proteomes" id="UP000184395">
    <property type="component" value="Unassembled WGS sequence"/>
</dbReference>
<proteinExistence type="predicted"/>
<sequence length="364" mass="39621">MKLAVMTRSATLFGLICRCFEADGAVCHRFADDVAFARAIYRDEYSAILIDADTGISPLRPVLARRACYSDRRAPLIVVGGGHDRAGIARLFDAGADDVVLSPVDSRELTLRVHLALLRVQLQAADSGDRLECGLYRLDRRTCTVHVNGKAVRLTSREFAIAWLLFSHPGEYVSRRQIAGAVWSSSEDIIGRTLEQHIYKLRKKLELNGPWGVHLRTLYAHGYRIEIAEMTDAPLEETEAETETETEVAHADTAFEPMATAAHAGPPFEPMTTAAHAGPAFERMATAERAEAALACLESMPCTTRAADAPPPRAEVHAADSVVARNAPSWSDSAGVFSASSSVVTKVPYTLWDAFPGMRTRGGT</sequence>
<evidence type="ECO:0000256" key="5">
    <source>
        <dbReference type="ARBA" id="ARBA00023015"/>
    </source>
</evidence>
<evidence type="ECO:0000313" key="13">
    <source>
        <dbReference type="Proteomes" id="UP000184395"/>
    </source>
</evidence>
<evidence type="ECO:0000256" key="9">
    <source>
        <dbReference type="PROSITE-ProRule" id="PRU01091"/>
    </source>
</evidence>
<dbReference type="EMBL" id="FRAB01000008">
    <property type="protein sequence ID" value="SHJ85603.1"/>
    <property type="molecule type" value="Genomic_DNA"/>
</dbReference>
<dbReference type="InterPro" id="IPR001789">
    <property type="entry name" value="Sig_transdc_resp-reg_receiver"/>
</dbReference>
<dbReference type="InterPro" id="IPR001867">
    <property type="entry name" value="OmpR/PhoB-type_DNA-bd"/>
</dbReference>
<dbReference type="RefSeq" id="WP_073428331.1">
    <property type="nucleotide sequence ID" value="NZ_CADFGY010000010.1"/>
</dbReference>
<evidence type="ECO:0000259" key="10">
    <source>
        <dbReference type="PROSITE" id="PS50110"/>
    </source>
</evidence>
<dbReference type="CDD" id="cd00383">
    <property type="entry name" value="trans_reg_C"/>
    <property type="match status" value="1"/>
</dbReference>
<feature type="domain" description="OmpR/PhoB-type" evidence="11">
    <location>
        <begin position="128"/>
        <end position="227"/>
    </location>
</feature>
<evidence type="ECO:0000259" key="11">
    <source>
        <dbReference type="PROSITE" id="PS51755"/>
    </source>
</evidence>
<evidence type="ECO:0000256" key="8">
    <source>
        <dbReference type="PROSITE-ProRule" id="PRU00169"/>
    </source>
</evidence>
<dbReference type="PANTHER" id="PTHR48111:SF35">
    <property type="entry name" value="TRANSCRIPTIONAL REGULATORY PROTEIN QSEB"/>
    <property type="match status" value="1"/>
</dbReference>
<evidence type="ECO:0000256" key="4">
    <source>
        <dbReference type="ARBA" id="ARBA00023012"/>
    </source>
</evidence>
<dbReference type="AlphaFoldDB" id="A0A1M6MQP9"/>
<dbReference type="GO" id="GO:0006355">
    <property type="term" value="P:regulation of DNA-templated transcription"/>
    <property type="evidence" value="ECO:0007669"/>
    <property type="project" value="InterPro"/>
</dbReference>
<dbReference type="STRING" id="169427.SAMN05192548_100839"/>